<dbReference type="STRING" id="870435.A0A0C3P4H0"/>
<keyword evidence="3" id="KW-1185">Reference proteome</keyword>
<dbReference type="AlphaFoldDB" id="A0A0C3P4H0"/>
<gene>
    <name evidence="2" type="ORF">M404DRAFT_135335</name>
</gene>
<accession>A0A0C3P4H0</accession>
<dbReference type="EMBL" id="KN831958">
    <property type="protein sequence ID" value="KIO07940.1"/>
    <property type="molecule type" value="Genomic_DNA"/>
</dbReference>
<evidence type="ECO:0000313" key="2">
    <source>
        <dbReference type="EMBL" id="KIO07940.1"/>
    </source>
</evidence>
<reference evidence="3" key="2">
    <citation type="submission" date="2015-01" db="EMBL/GenBank/DDBJ databases">
        <title>Evolutionary Origins and Diversification of the Mycorrhizal Mutualists.</title>
        <authorList>
            <consortium name="DOE Joint Genome Institute"/>
            <consortium name="Mycorrhizal Genomics Consortium"/>
            <person name="Kohler A."/>
            <person name="Kuo A."/>
            <person name="Nagy L.G."/>
            <person name="Floudas D."/>
            <person name="Copeland A."/>
            <person name="Barry K.W."/>
            <person name="Cichocki N."/>
            <person name="Veneault-Fourrey C."/>
            <person name="LaButti K."/>
            <person name="Lindquist E.A."/>
            <person name="Lipzen A."/>
            <person name="Lundell T."/>
            <person name="Morin E."/>
            <person name="Murat C."/>
            <person name="Riley R."/>
            <person name="Ohm R."/>
            <person name="Sun H."/>
            <person name="Tunlid A."/>
            <person name="Henrissat B."/>
            <person name="Grigoriev I.V."/>
            <person name="Hibbett D.S."/>
            <person name="Martin F."/>
        </authorList>
    </citation>
    <scope>NUCLEOTIDE SEQUENCE [LARGE SCALE GENOMIC DNA]</scope>
    <source>
        <strain evidence="3">Marx 270</strain>
    </source>
</reference>
<dbReference type="InParanoid" id="A0A0C3P4H0"/>
<dbReference type="OrthoDB" id="2670279at2759"/>
<evidence type="ECO:0000256" key="1">
    <source>
        <dbReference type="SAM" id="Coils"/>
    </source>
</evidence>
<dbReference type="HOGENOM" id="CLU_018544_5_0_1"/>
<evidence type="ECO:0000313" key="3">
    <source>
        <dbReference type="Proteomes" id="UP000054217"/>
    </source>
</evidence>
<protein>
    <submittedName>
        <fullName evidence="2">Uncharacterized protein</fullName>
    </submittedName>
</protein>
<organism evidence="2 3">
    <name type="scientific">Pisolithus tinctorius Marx 270</name>
    <dbReference type="NCBI Taxonomy" id="870435"/>
    <lineage>
        <taxon>Eukaryota</taxon>
        <taxon>Fungi</taxon>
        <taxon>Dikarya</taxon>
        <taxon>Basidiomycota</taxon>
        <taxon>Agaricomycotina</taxon>
        <taxon>Agaricomycetes</taxon>
        <taxon>Agaricomycetidae</taxon>
        <taxon>Boletales</taxon>
        <taxon>Sclerodermatineae</taxon>
        <taxon>Pisolithaceae</taxon>
        <taxon>Pisolithus</taxon>
    </lineage>
</organism>
<feature type="non-terminal residue" evidence="2">
    <location>
        <position position="116"/>
    </location>
</feature>
<proteinExistence type="predicted"/>
<keyword evidence="1" id="KW-0175">Coiled coil</keyword>
<dbReference type="Proteomes" id="UP000054217">
    <property type="component" value="Unassembled WGS sequence"/>
</dbReference>
<sequence>MNSAPCLHEAAEREVEELTTQITALEVKREELTNNFRRVNHTIRSLQSRVAQIKNDAVPISRLPSDVLEIIFDESRRVLFRWTGFRRPLPIEVQLSHVCRRWRQVALNTPSLWNTL</sequence>
<name>A0A0C3P4H0_PISTI</name>
<reference evidence="2 3" key="1">
    <citation type="submission" date="2014-04" db="EMBL/GenBank/DDBJ databases">
        <authorList>
            <consortium name="DOE Joint Genome Institute"/>
            <person name="Kuo A."/>
            <person name="Kohler A."/>
            <person name="Costa M.D."/>
            <person name="Nagy L.G."/>
            <person name="Floudas D."/>
            <person name="Copeland A."/>
            <person name="Barry K.W."/>
            <person name="Cichocki N."/>
            <person name="Veneault-Fourrey C."/>
            <person name="LaButti K."/>
            <person name="Lindquist E.A."/>
            <person name="Lipzen A."/>
            <person name="Lundell T."/>
            <person name="Morin E."/>
            <person name="Murat C."/>
            <person name="Sun H."/>
            <person name="Tunlid A."/>
            <person name="Henrissat B."/>
            <person name="Grigoriev I.V."/>
            <person name="Hibbett D.S."/>
            <person name="Martin F."/>
            <person name="Nordberg H.P."/>
            <person name="Cantor M.N."/>
            <person name="Hua S.X."/>
        </authorList>
    </citation>
    <scope>NUCLEOTIDE SEQUENCE [LARGE SCALE GENOMIC DNA]</scope>
    <source>
        <strain evidence="2 3">Marx 270</strain>
    </source>
</reference>
<dbReference type="Gene3D" id="1.20.1280.50">
    <property type="match status" value="1"/>
</dbReference>
<feature type="coiled-coil region" evidence="1">
    <location>
        <begin position="8"/>
        <end position="49"/>
    </location>
</feature>